<gene>
    <name evidence="2" type="ORF">MNBD_UNCLBAC01-829</name>
</gene>
<evidence type="ECO:0000259" key="1">
    <source>
        <dbReference type="Pfam" id="PF07589"/>
    </source>
</evidence>
<proteinExistence type="predicted"/>
<dbReference type="EMBL" id="UOGJ01000050">
    <property type="protein sequence ID" value="VAX35405.1"/>
    <property type="molecule type" value="Genomic_DNA"/>
</dbReference>
<reference evidence="2" key="1">
    <citation type="submission" date="2018-06" db="EMBL/GenBank/DDBJ databases">
        <authorList>
            <person name="Zhirakovskaya E."/>
        </authorList>
    </citation>
    <scope>NUCLEOTIDE SEQUENCE</scope>
</reference>
<evidence type="ECO:0000313" key="2">
    <source>
        <dbReference type="EMBL" id="VAX35405.1"/>
    </source>
</evidence>
<name>A0A3B1DU79_9ZZZZ</name>
<dbReference type="Pfam" id="PF07589">
    <property type="entry name" value="PEP-CTERM"/>
    <property type="match status" value="1"/>
</dbReference>
<dbReference type="AlphaFoldDB" id="A0A3B1DU79"/>
<feature type="domain" description="Ice-binding protein C-terminal" evidence="1">
    <location>
        <begin position="89"/>
        <end position="104"/>
    </location>
</feature>
<dbReference type="InterPro" id="IPR013424">
    <property type="entry name" value="Ice-binding_C"/>
</dbReference>
<protein>
    <recommendedName>
        <fullName evidence="1">Ice-binding protein C-terminal domain-containing protein</fullName>
    </recommendedName>
</protein>
<sequence>MKNKLIKIQNFIFLVFFPFIAGCRNGGGGGGDDFNDLSGNGLFSGNSVVNANLPSGGTDSNITENVAPVIFSVGDTLGSEQALAQITNPEPASLLLLGSGLLAMKYFKKKNN</sequence>
<accession>A0A3B1DU79</accession>
<organism evidence="2">
    <name type="scientific">hydrothermal vent metagenome</name>
    <dbReference type="NCBI Taxonomy" id="652676"/>
    <lineage>
        <taxon>unclassified sequences</taxon>
        <taxon>metagenomes</taxon>
        <taxon>ecological metagenomes</taxon>
    </lineage>
</organism>
<dbReference type="PROSITE" id="PS51257">
    <property type="entry name" value="PROKAR_LIPOPROTEIN"/>
    <property type="match status" value="1"/>
</dbReference>